<dbReference type="AlphaFoldDB" id="A0A0F9EP21"/>
<sequence>MNEIKRITLVDGRVFSGAVVVDGPDHVDLVWTDRGVNHQV</sequence>
<evidence type="ECO:0000313" key="1">
    <source>
        <dbReference type="EMBL" id="KKL75774.1"/>
    </source>
</evidence>
<protein>
    <submittedName>
        <fullName evidence="1">Uncharacterized protein</fullName>
    </submittedName>
</protein>
<comment type="caution">
    <text evidence="1">The sequence shown here is derived from an EMBL/GenBank/DDBJ whole genome shotgun (WGS) entry which is preliminary data.</text>
</comment>
<proteinExistence type="predicted"/>
<reference evidence="1" key="1">
    <citation type="journal article" date="2015" name="Nature">
        <title>Complex archaea that bridge the gap between prokaryotes and eukaryotes.</title>
        <authorList>
            <person name="Spang A."/>
            <person name="Saw J.H."/>
            <person name="Jorgensen S.L."/>
            <person name="Zaremba-Niedzwiedzka K."/>
            <person name="Martijn J."/>
            <person name="Lind A.E."/>
            <person name="van Eijk R."/>
            <person name="Schleper C."/>
            <person name="Guy L."/>
            <person name="Ettema T.J."/>
        </authorList>
    </citation>
    <scope>NUCLEOTIDE SEQUENCE</scope>
</reference>
<accession>A0A0F9EP21</accession>
<organism evidence="1">
    <name type="scientific">marine sediment metagenome</name>
    <dbReference type="NCBI Taxonomy" id="412755"/>
    <lineage>
        <taxon>unclassified sequences</taxon>
        <taxon>metagenomes</taxon>
        <taxon>ecological metagenomes</taxon>
    </lineage>
</organism>
<name>A0A0F9EP21_9ZZZZ</name>
<feature type="non-terminal residue" evidence="1">
    <location>
        <position position="40"/>
    </location>
</feature>
<dbReference type="EMBL" id="LAZR01024253">
    <property type="protein sequence ID" value="KKL75774.1"/>
    <property type="molecule type" value="Genomic_DNA"/>
</dbReference>
<gene>
    <name evidence="1" type="ORF">LCGC14_2051570</name>
</gene>